<sequence>MIVIEELSAAGFAPYGVALGLAAGDDRRASEQPAWFSHPSDFWQEHEFRTGTEATQILWVIYRNADPAITQLEAHTMTEQALLPLTGEVIQIVAATGADGRPEPASIRAFRLRPGQGIVMSPGCWHATRIPQQPATCAMLTRSSTTRDLISHLSQGAPLAESRIAPVNIRLQVSLNEG</sequence>
<gene>
    <name evidence="5" type="ORF">FQV27_02185</name>
</gene>
<keyword evidence="5" id="KW-0378">Hydrolase</keyword>
<dbReference type="Gene3D" id="2.60.120.480">
    <property type="entry name" value="Ureidoglycolate hydrolase"/>
    <property type="match status" value="1"/>
</dbReference>
<dbReference type="EMBL" id="VOPL01000001">
    <property type="protein sequence ID" value="TXB70694.1"/>
    <property type="molecule type" value="Genomic_DNA"/>
</dbReference>
<dbReference type="Pfam" id="PF04115">
    <property type="entry name" value="Ureidogly_lyase"/>
    <property type="match status" value="1"/>
</dbReference>
<protein>
    <submittedName>
        <fullName evidence="5">Ureidoglycolate hydrolase</fullName>
    </submittedName>
</protein>
<comment type="subunit">
    <text evidence="1">Homodimer.</text>
</comment>
<keyword evidence="6" id="KW-1185">Reference proteome</keyword>
<dbReference type="GO" id="GO:0050385">
    <property type="term" value="F:ureidoglycolate lyase activity"/>
    <property type="evidence" value="ECO:0007669"/>
    <property type="project" value="UniProtKB-EC"/>
</dbReference>
<reference evidence="5 6" key="1">
    <citation type="submission" date="2019-08" db="EMBL/GenBank/DDBJ databases">
        <authorList>
            <person name="Ye J."/>
        </authorList>
    </citation>
    <scope>NUCLEOTIDE SEQUENCE [LARGE SCALE GENOMIC DNA]</scope>
    <source>
        <strain evidence="5 6">TK008</strain>
    </source>
</reference>
<organism evidence="5 6">
    <name type="scientific">Paracoccus aurantiacus</name>
    <dbReference type="NCBI Taxonomy" id="2599412"/>
    <lineage>
        <taxon>Bacteria</taxon>
        <taxon>Pseudomonadati</taxon>
        <taxon>Pseudomonadota</taxon>
        <taxon>Alphaproteobacteria</taxon>
        <taxon>Rhodobacterales</taxon>
        <taxon>Paracoccaceae</taxon>
        <taxon>Paracoccus</taxon>
    </lineage>
</organism>
<keyword evidence="2" id="KW-0659">Purine metabolism</keyword>
<accession>A0A5C6S8K4</accession>
<dbReference type="AlphaFoldDB" id="A0A5C6S8K4"/>
<evidence type="ECO:0000256" key="1">
    <source>
        <dbReference type="ARBA" id="ARBA00011738"/>
    </source>
</evidence>
<dbReference type="SUPFAM" id="SSF51182">
    <property type="entry name" value="RmlC-like cupins"/>
    <property type="match status" value="1"/>
</dbReference>
<dbReference type="RefSeq" id="WP_147096179.1">
    <property type="nucleotide sequence ID" value="NZ_JBHUFH010000002.1"/>
</dbReference>
<comment type="caution">
    <text evidence="5">The sequence shown here is derived from an EMBL/GenBank/DDBJ whole genome shotgun (WGS) entry which is preliminary data.</text>
</comment>
<evidence type="ECO:0000313" key="6">
    <source>
        <dbReference type="Proteomes" id="UP000321562"/>
    </source>
</evidence>
<dbReference type="Proteomes" id="UP000321562">
    <property type="component" value="Unassembled WGS sequence"/>
</dbReference>
<dbReference type="InterPro" id="IPR007247">
    <property type="entry name" value="Ureidogly_lyase"/>
</dbReference>
<evidence type="ECO:0000256" key="2">
    <source>
        <dbReference type="ARBA" id="ARBA00022631"/>
    </source>
</evidence>
<evidence type="ECO:0000256" key="3">
    <source>
        <dbReference type="ARBA" id="ARBA00023239"/>
    </source>
</evidence>
<dbReference type="InterPro" id="IPR011051">
    <property type="entry name" value="RmlC_Cupin_sf"/>
</dbReference>
<comment type="catalytic activity">
    <reaction evidence="4">
        <text>(S)-ureidoglycolate = urea + glyoxylate</text>
        <dbReference type="Rhea" id="RHEA:11304"/>
        <dbReference type="ChEBI" id="CHEBI:16199"/>
        <dbReference type="ChEBI" id="CHEBI:36655"/>
        <dbReference type="ChEBI" id="CHEBI:57296"/>
        <dbReference type="EC" id="4.3.2.3"/>
    </reaction>
</comment>
<dbReference type="GO" id="GO:0006144">
    <property type="term" value="P:purine nucleobase metabolic process"/>
    <property type="evidence" value="ECO:0007669"/>
    <property type="project" value="UniProtKB-KW"/>
</dbReference>
<dbReference type="GO" id="GO:0000256">
    <property type="term" value="P:allantoin catabolic process"/>
    <property type="evidence" value="ECO:0007669"/>
    <property type="project" value="InterPro"/>
</dbReference>
<evidence type="ECO:0000256" key="4">
    <source>
        <dbReference type="ARBA" id="ARBA00047684"/>
    </source>
</evidence>
<keyword evidence="3" id="KW-0456">Lyase</keyword>
<evidence type="ECO:0000313" key="5">
    <source>
        <dbReference type="EMBL" id="TXB70694.1"/>
    </source>
</evidence>
<name>A0A5C6S8K4_9RHOB</name>
<dbReference type="GO" id="GO:0004848">
    <property type="term" value="F:ureidoglycolate hydrolase activity"/>
    <property type="evidence" value="ECO:0007669"/>
    <property type="project" value="InterPro"/>
</dbReference>
<proteinExistence type="predicted"/>
<dbReference type="OrthoDB" id="9804602at2"/>
<dbReference type="InterPro" id="IPR024060">
    <property type="entry name" value="Ureidoglycolate_lyase_dom_sf"/>
</dbReference>